<dbReference type="AlphaFoldDB" id="A0A2R6XB20"/>
<evidence type="ECO:0000313" key="4">
    <source>
        <dbReference type="Proteomes" id="UP000244005"/>
    </source>
</evidence>
<reference evidence="4" key="1">
    <citation type="journal article" date="2017" name="Cell">
        <title>Insights into land plant evolution garnered from the Marchantia polymorpha genome.</title>
        <authorList>
            <person name="Bowman J.L."/>
            <person name="Kohchi T."/>
            <person name="Yamato K.T."/>
            <person name="Jenkins J."/>
            <person name="Shu S."/>
            <person name="Ishizaki K."/>
            <person name="Yamaoka S."/>
            <person name="Nishihama R."/>
            <person name="Nakamura Y."/>
            <person name="Berger F."/>
            <person name="Adam C."/>
            <person name="Aki S.S."/>
            <person name="Althoff F."/>
            <person name="Araki T."/>
            <person name="Arteaga-Vazquez M.A."/>
            <person name="Balasubrmanian S."/>
            <person name="Barry K."/>
            <person name="Bauer D."/>
            <person name="Boehm C.R."/>
            <person name="Briginshaw L."/>
            <person name="Caballero-Perez J."/>
            <person name="Catarino B."/>
            <person name="Chen F."/>
            <person name="Chiyoda S."/>
            <person name="Chovatia M."/>
            <person name="Davies K.M."/>
            <person name="Delmans M."/>
            <person name="Demura T."/>
            <person name="Dierschke T."/>
            <person name="Dolan L."/>
            <person name="Dorantes-Acosta A.E."/>
            <person name="Eklund D.M."/>
            <person name="Florent S.N."/>
            <person name="Flores-Sandoval E."/>
            <person name="Fujiyama A."/>
            <person name="Fukuzawa H."/>
            <person name="Galik B."/>
            <person name="Grimanelli D."/>
            <person name="Grimwood J."/>
            <person name="Grossniklaus U."/>
            <person name="Hamada T."/>
            <person name="Haseloff J."/>
            <person name="Hetherington A.J."/>
            <person name="Higo A."/>
            <person name="Hirakawa Y."/>
            <person name="Hundley H.N."/>
            <person name="Ikeda Y."/>
            <person name="Inoue K."/>
            <person name="Inoue S.I."/>
            <person name="Ishida S."/>
            <person name="Jia Q."/>
            <person name="Kakita M."/>
            <person name="Kanazawa T."/>
            <person name="Kawai Y."/>
            <person name="Kawashima T."/>
            <person name="Kennedy M."/>
            <person name="Kinose K."/>
            <person name="Kinoshita T."/>
            <person name="Kohara Y."/>
            <person name="Koide E."/>
            <person name="Komatsu K."/>
            <person name="Kopischke S."/>
            <person name="Kubo M."/>
            <person name="Kyozuka J."/>
            <person name="Lagercrantz U."/>
            <person name="Lin S.S."/>
            <person name="Lindquist E."/>
            <person name="Lipzen A.M."/>
            <person name="Lu C.W."/>
            <person name="De Luna E."/>
            <person name="Martienssen R.A."/>
            <person name="Minamino N."/>
            <person name="Mizutani M."/>
            <person name="Mizutani M."/>
            <person name="Mochizuki N."/>
            <person name="Monte I."/>
            <person name="Mosher R."/>
            <person name="Nagasaki H."/>
            <person name="Nakagami H."/>
            <person name="Naramoto S."/>
            <person name="Nishitani K."/>
            <person name="Ohtani M."/>
            <person name="Okamoto T."/>
            <person name="Okumura M."/>
            <person name="Phillips J."/>
            <person name="Pollak B."/>
            <person name="Reinders A."/>
            <person name="Rovekamp M."/>
            <person name="Sano R."/>
            <person name="Sawa S."/>
            <person name="Schmid M.W."/>
            <person name="Shirakawa M."/>
            <person name="Solano R."/>
            <person name="Spunde A."/>
            <person name="Suetsugu N."/>
            <person name="Sugano S."/>
            <person name="Sugiyama A."/>
            <person name="Sun R."/>
            <person name="Suzuki Y."/>
            <person name="Takenaka M."/>
            <person name="Takezawa D."/>
            <person name="Tomogane H."/>
            <person name="Tsuzuki M."/>
            <person name="Ueda T."/>
            <person name="Umeda M."/>
            <person name="Ward J.M."/>
            <person name="Watanabe Y."/>
            <person name="Yazaki K."/>
            <person name="Yokoyama R."/>
            <person name="Yoshitake Y."/>
            <person name="Yotsui I."/>
            <person name="Zachgo S."/>
            <person name="Schmutz J."/>
        </authorList>
    </citation>
    <scope>NUCLEOTIDE SEQUENCE [LARGE SCALE GENOMIC DNA]</scope>
    <source>
        <strain evidence="4">Tak-1</strain>
    </source>
</reference>
<dbReference type="EMBL" id="KZ772697">
    <property type="protein sequence ID" value="PTQ43320.1"/>
    <property type="molecule type" value="Genomic_DNA"/>
</dbReference>
<accession>A0A2R6XB20</accession>
<sequence length="133" mass="13662">MSEAGLVGFGLAWLTMAGNALGPERGRRPSRGEPRIGVRRCDTLAGGRVDSSSSRTSSRSRCVVQQSMGRFNGGPGCSLARSLARAHKKRLSPGSGASINRVISLCVGTIGPSRHNSLAGTSGSTSSTSSSDE</sequence>
<feature type="compositionally biased region" description="Basic and acidic residues" evidence="1">
    <location>
        <begin position="24"/>
        <end position="42"/>
    </location>
</feature>
<keyword evidence="2" id="KW-0732">Signal</keyword>
<evidence type="ECO:0008006" key="5">
    <source>
        <dbReference type="Google" id="ProtNLM"/>
    </source>
</evidence>
<feature type="compositionally biased region" description="Low complexity" evidence="1">
    <location>
        <begin position="51"/>
        <end position="61"/>
    </location>
</feature>
<keyword evidence="4" id="KW-1185">Reference proteome</keyword>
<proteinExistence type="predicted"/>
<protein>
    <recommendedName>
        <fullName evidence="5">Secreted protein</fullName>
    </recommendedName>
</protein>
<organism evidence="3 4">
    <name type="scientific">Marchantia polymorpha</name>
    <name type="common">Common liverwort</name>
    <name type="synonym">Marchantia aquatica</name>
    <dbReference type="NCBI Taxonomy" id="3197"/>
    <lineage>
        <taxon>Eukaryota</taxon>
        <taxon>Viridiplantae</taxon>
        <taxon>Streptophyta</taxon>
        <taxon>Embryophyta</taxon>
        <taxon>Marchantiophyta</taxon>
        <taxon>Marchantiopsida</taxon>
        <taxon>Marchantiidae</taxon>
        <taxon>Marchantiales</taxon>
        <taxon>Marchantiaceae</taxon>
        <taxon>Marchantia</taxon>
    </lineage>
</organism>
<feature type="region of interest" description="Disordered" evidence="1">
    <location>
        <begin position="111"/>
        <end position="133"/>
    </location>
</feature>
<name>A0A2R6XB20_MARPO</name>
<feature type="region of interest" description="Disordered" evidence="1">
    <location>
        <begin position="20"/>
        <end position="63"/>
    </location>
</feature>
<evidence type="ECO:0000256" key="2">
    <source>
        <dbReference type="SAM" id="SignalP"/>
    </source>
</evidence>
<feature type="compositionally biased region" description="Low complexity" evidence="1">
    <location>
        <begin position="120"/>
        <end position="133"/>
    </location>
</feature>
<gene>
    <name evidence="3" type="ORF">MARPO_0025s0023</name>
</gene>
<dbReference type="Proteomes" id="UP000244005">
    <property type="component" value="Unassembled WGS sequence"/>
</dbReference>
<feature type="signal peptide" evidence="2">
    <location>
        <begin position="1"/>
        <end position="20"/>
    </location>
</feature>
<feature type="chain" id="PRO_5015314934" description="Secreted protein" evidence="2">
    <location>
        <begin position="21"/>
        <end position="133"/>
    </location>
</feature>
<evidence type="ECO:0000256" key="1">
    <source>
        <dbReference type="SAM" id="MobiDB-lite"/>
    </source>
</evidence>
<evidence type="ECO:0000313" key="3">
    <source>
        <dbReference type="EMBL" id="PTQ43320.1"/>
    </source>
</evidence>